<name>F4QC41_CACFS</name>
<dbReference type="KEGG" id="dfa:DFA_11289"/>
<dbReference type="Proteomes" id="UP000007797">
    <property type="component" value="Unassembled WGS sequence"/>
</dbReference>
<dbReference type="Pfam" id="PF00797">
    <property type="entry name" value="Acetyltransf_2"/>
    <property type="match status" value="2"/>
</dbReference>
<dbReference type="EMBL" id="GL883029">
    <property type="protein sequence ID" value="EGG13528.1"/>
    <property type="molecule type" value="Genomic_DNA"/>
</dbReference>
<dbReference type="InterPro" id="IPR038765">
    <property type="entry name" value="Papain-like_cys_pep_sf"/>
</dbReference>
<accession>F4QC41</accession>
<gene>
    <name evidence="2" type="ORF">DFA_11289</name>
</gene>
<dbReference type="AlphaFoldDB" id="F4QC41"/>
<dbReference type="Gene3D" id="3.30.2140.20">
    <property type="match status" value="2"/>
</dbReference>
<dbReference type="GeneID" id="14865411"/>
<evidence type="ECO:0000256" key="1">
    <source>
        <dbReference type="ARBA" id="ARBA00006547"/>
    </source>
</evidence>
<dbReference type="InterPro" id="IPR053710">
    <property type="entry name" value="Arylamine_NAT_domain_sf"/>
</dbReference>
<protein>
    <submittedName>
        <fullName evidence="2">Arylamine N-acetyltransferase family protein</fullName>
    </submittedName>
</protein>
<dbReference type="RefSeq" id="XP_004350232.1">
    <property type="nucleotide sequence ID" value="XM_004350182.1"/>
</dbReference>
<evidence type="ECO:0000313" key="3">
    <source>
        <dbReference type="Proteomes" id="UP000007797"/>
    </source>
</evidence>
<dbReference type="GO" id="GO:0016407">
    <property type="term" value="F:acetyltransferase activity"/>
    <property type="evidence" value="ECO:0007669"/>
    <property type="project" value="InterPro"/>
</dbReference>
<dbReference type="PANTHER" id="PTHR11786">
    <property type="entry name" value="N-HYDROXYARYLAMINE O-ACETYLTRANSFERASE"/>
    <property type="match status" value="1"/>
</dbReference>
<keyword evidence="3" id="KW-1185">Reference proteome</keyword>
<organism evidence="2 3">
    <name type="scientific">Cavenderia fasciculata</name>
    <name type="common">Slime mold</name>
    <name type="synonym">Dictyostelium fasciculatum</name>
    <dbReference type="NCBI Taxonomy" id="261658"/>
    <lineage>
        <taxon>Eukaryota</taxon>
        <taxon>Amoebozoa</taxon>
        <taxon>Evosea</taxon>
        <taxon>Eumycetozoa</taxon>
        <taxon>Dictyostelia</taxon>
        <taxon>Acytosteliales</taxon>
        <taxon>Cavenderiaceae</taxon>
        <taxon>Cavenderia</taxon>
    </lineage>
</organism>
<evidence type="ECO:0000313" key="2">
    <source>
        <dbReference type="EMBL" id="EGG13528.1"/>
    </source>
</evidence>
<comment type="similarity">
    <text evidence="1">Belongs to the arylamine N-acetyltransferase family.</text>
</comment>
<reference evidence="3" key="1">
    <citation type="journal article" date="2011" name="Genome Res.">
        <title>Phylogeny-wide analysis of social amoeba genomes highlights ancient origins for complex intercellular communication.</title>
        <authorList>
            <person name="Heidel A.J."/>
            <person name="Lawal H.M."/>
            <person name="Felder M."/>
            <person name="Schilde C."/>
            <person name="Helps N.R."/>
            <person name="Tunggal B."/>
            <person name="Rivero F."/>
            <person name="John U."/>
            <person name="Schleicher M."/>
            <person name="Eichinger L."/>
            <person name="Platzer M."/>
            <person name="Noegel A.A."/>
            <person name="Schaap P."/>
            <person name="Gloeckner G."/>
        </authorList>
    </citation>
    <scope>NUCLEOTIDE SEQUENCE [LARGE SCALE GENOMIC DNA]</scope>
    <source>
        <strain evidence="3">SH3</strain>
    </source>
</reference>
<dbReference type="InterPro" id="IPR001447">
    <property type="entry name" value="Arylamine_N-AcTrfase"/>
</dbReference>
<dbReference type="OrthoDB" id="10260017at2759"/>
<proteinExistence type="inferred from homology"/>
<dbReference type="SUPFAM" id="SSF54001">
    <property type="entry name" value="Cysteine proteinases"/>
    <property type="match status" value="2"/>
</dbReference>
<dbReference type="PANTHER" id="PTHR11786:SF0">
    <property type="entry name" value="ARYLAMINE N-ACETYLTRANSFERASE 4-RELATED"/>
    <property type="match status" value="1"/>
</dbReference>
<sequence>MEYLEFKRLMSKKLEVDFEGNVTFDDLPMIMSAFSTKIPYNNFHLLENQQHHPRISKQDLIEKVLVQGTGGLSYHLNGLMYHFLKDSGFNVKLVTCKLKILKSWTKHLVHISVILIYEGKQYLIEVGTGSHVPQLPIPLYDTPKQAETHGIEENSLGINGTSLDEITNKVLVQGTGGLSYHLNGLMYYFLKDSGFNVNLVTCKLKILKEWTKESVHLSIILNNRGKQFMIEVGTGSHVPQQPVILTVDQEEAESIGTVENSLGVKYCFLGKSSHHDGLPYVLKIKKPGVMNDWEPLLSTDLVVKPDADREIAISHQHALQLVANAHFCTKVSSPTHQGEVEQTCSYLSGVNNTFVIDNFKKGRVKRENNIKFRDPRFNEIVNKYMEYGNRLS</sequence>